<keyword evidence="3" id="KW-1185">Reference proteome</keyword>
<dbReference type="AlphaFoldDB" id="A0AAW0NXK0"/>
<feature type="region of interest" description="Disordered" evidence="1">
    <location>
        <begin position="319"/>
        <end position="342"/>
    </location>
</feature>
<comment type="caution">
    <text evidence="2">The sequence shown here is derived from an EMBL/GenBank/DDBJ whole genome shotgun (WGS) entry which is preliminary data.</text>
</comment>
<dbReference type="PANTHER" id="PTHR28642:SF1">
    <property type="entry name" value="MEIOSIS 1 ARREST PROTEIN"/>
    <property type="match status" value="1"/>
</dbReference>
<gene>
    <name evidence="2" type="ORF">WMY93_014014</name>
</gene>
<dbReference type="GO" id="GO:0007283">
    <property type="term" value="P:spermatogenesis"/>
    <property type="evidence" value="ECO:0007669"/>
    <property type="project" value="InterPro"/>
</dbReference>
<name>A0AAW0NXK0_9GOBI</name>
<dbReference type="Proteomes" id="UP001460270">
    <property type="component" value="Unassembled WGS sequence"/>
</dbReference>
<feature type="compositionally biased region" description="Low complexity" evidence="1">
    <location>
        <begin position="329"/>
        <end position="342"/>
    </location>
</feature>
<feature type="compositionally biased region" description="Low complexity" evidence="1">
    <location>
        <begin position="265"/>
        <end position="279"/>
    </location>
</feature>
<dbReference type="InterPro" id="IPR033587">
    <property type="entry name" value="M1AP"/>
</dbReference>
<sequence length="342" mass="37039">MSEVRGGLGNMDKNKRTDCCNSRKSSASERVFMGGGCIGGRAVRAGRDLPARAETPQAGKKYTHAPLGVQGSRTVRSLQGLNAPNLGSQDRPSLLQTLLPAGPSLTFSFSVCLSQMDKKRVSGPSQPPMDKKRASGPSQPPLNPVTGWSFPRQPARVLVVEAFPPWWSSTRRSLCEALENVLCLASSLDGPCRIPLLSVYAVSRQQECLLPFPVRGNLLRLHSCVEELRSLPGDGCVRSAQTGAHLMGQAVLDSLQQHKQYQRHTSNSNSSSNQTSVEVTVVTSQPGRSTLRQLELKLKEADLVSLKRLLLVQVLQSSANYSQDSPPAEETNTETTEGTDTH</sequence>
<evidence type="ECO:0008006" key="4">
    <source>
        <dbReference type="Google" id="ProtNLM"/>
    </source>
</evidence>
<dbReference type="GO" id="GO:0051308">
    <property type="term" value="P:male meiosis chromosome separation"/>
    <property type="evidence" value="ECO:0007669"/>
    <property type="project" value="TreeGrafter"/>
</dbReference>
<accession>A0AAW0NXK0</accession>
<dbReference type="PANTHER" id="PTHR28642">
    <property type="entry name" value="MEIOSIS 1 ARREST PROTEIN"/>
    <property type="match status" value="1"/>
</dbReference>
<feature type="region of interest" description="Disordered" evidence="1">
    <location>
        <begin position="119"/>
        <end position="144"/>
    </location>
</feature>
<feature type="region of interest" description="Disordered" evidence="1">
    <location>
        <begin position="1"/>
        <end position="24"/>
    </location>
</feature>
<evidence type="ECO:0000313" key="3">
    <source>
        <dbReference type="Proteomes" id="UP001460270"/>
    </source>
</evidence>
<reference evidence="3" key="1">
    <citation type="submission" date="2024-04" db="EMBL/GenBank/DDBJ databases">
        <title>Salinicola lusitanus LLJ914,a marine bacterium isolated from the Okinawa Trough.</title>
        <authorList>
            <person name="Li J."/>
        </authorList>
    </citation>
    <scope>NUCLEOTIDE SEQUENCE [LARGE SCALE GENOMIC DNA]</scope>
</reference>
<proteinExistence type="predicted"/>
<evidence type="ECO:0000313" key="2">
    <source>
        <dbReference type="EMBL" id="KAK7909330.1"/>
    </source>
</evidence>
<protein>
    <recommendedName>
        <fullName evidence="4">Meiosis 1 arrest protein</fullName>
    </recommendedName>
</protein>
<dbReference type="EMBL" id="JBBPFD010000010">
    <property type="protein sequence ID" value="KAK7909330.1"/>
    <property type="molecule type" value="Genomic_DNA"/>
</dbReference>
<organism evidence="2 3">
    <name type="scientific">Mugilogobius chulae</name>
    <name type="common">yellowstripe goby</name>
    <dbReference type="NCBI Taxonomy" id="88201"/>
    <lineage>
        <taxon>Eukaryota</taxon>
        <taxon>Metazoa</taxon>
        <taxon>Chordata</taxon>
        <taxon>Craniata</taxon>
        <taxon>Vertebrata</taxon>
        <taxon>Euteleostomi</taxon>
        <taxon>Actinopterygii</taxon>
        <taxon>Neopterygii</taxon>
        <taxon>Teleostei</taxon>
        <taxon>Neoteleostei</taxon>
        <taxon>Acanthomorphata</taxon>
        <taxon>Gobiaria</taxon>
        <taxon>Gobiiformes</taxon>
        <taxon>Gobioidei</taxon>
        <taxon>Gobiidae</taxon>
        <taxon>Gobionellinae</taxon>
        <taxon>Mugilogobius</taxon>
    </lineage>
</organism>
<evidence type="ECO:0000256" key="1">
    <source>
        <dbReference type="SAM" id="MobiDB-lite"/>
    </source>
</evidence>
<dbReference type="GO" id="GO:0007127">
    <property type="term" value="P:meiosis I"/>
    <property type="evidence" value="ECO:0007669"/>
    <property type="project" value="InterPro"/>
</dbReference>
<feature type="region of interest" description="Disordered" evidence="1">
    <location>
        <begin position="257"/>
        <end position="279"/>
    </location>
</feature>